<organism evidence="6">
    <name type="scientific">Homalodisca liturata</name>
    <dbReference type="NCBI Taxonomy" id="320908"/>
    <lineage>
        <taxon>Eukaryota</taxon>
        <taxon>Metazoa</taxon>
        <taxon>Ecdysozoa</taxon>
        <taxon>Arthropoda</taxon>
        <taxon>Hexapoda</taxon>
        <taxon>Insecta</taxon>
        <taxon>Pterygota</taxon>
        <taxon>Neoptera</taxon>
        <taxon>Paraneoptera</taxon>
        <taxon>Hemiptera</taxon>
        <taxon>Auchenorrhyncha</taxon>
        <taxon>Membracoidea</taxon>
        <taxon>Cicadellidae</taxon>
        <taxon>Cicadellinae</taxon>
        <taxon>Proconiini</taxon>
        <taxon>Homalodisca</taxon>
    </lineage>
</organism>
<keyword evidence="3" id="KW-0964">Secreted</keyword>
<sequence length="147" mass="15909">MPSLSLAVVVLAFLGQSHSLSYHTCGSAMGKVHSMYIPGCEFGDVCYISKGLTKPIHIRFTPSTKTQQVVTVVHVKVGWASIPVRLTHPTSCSLIPPLPLKRASPYEYVFNMSIGNSAPSFTGKIKWELKNEMGAGLACVEFLGGIR</sequence>
<comment type="similarity">
    <text evidence="2">Belongs to the NPC2 family.</text>
</comment>
<dbReference type="InterPro" id="IPR014756">
    <property type="entry name" value="Ig_E-set"/>
</dbReference>
<dbReference type="Gene3D" id="2.60.40.770">
    <property type="match status" value="1"/>
</dbReference>
<dbReference type="InterPro" id="IPR003172">
    <property type="entry name" value="ML_dom"/>
</dbReference>
<evidence type="ECO:0000313" key="6">
    <source>
        <dbReference type="EMBL" id="JAT07264.1"/>
    </source>
</evidence>
<dbReference type="AlphaFoldDB" id="A0A1B6K7U8"/>
<evidence type="ECO:0000256" key="1">
    <source>
        <dbReference type="ARBA" id="ARBA00004613"/>
    </source>
</evidence>
<evidence type="ECO:0000256" key="3">
    <source>
        <dbReference type="ARBA" id="ARBA00022525"/>
    </source>
</evidence>
<evidence type="ECO:0000259" key="5">
    <source>
        <dbReference type="SMART" id="SM00737"/>
    </source>
</evidence>
<feature type="domain" description="MD-2-related lipid-recognition" evidence="5">
    <location>
        <begin position="22"/>
        <end position="144"/>
    </location>
</feature>
<comment type="subcellular location">
    <subcellularLocation>
        <location evidence="1">Secreted</location>
    </subcellularLocation>
</comment>
<dbReference type="GO" id="GO:0005576">
    <property type="term" value="C:extracellular region"/>
    <property type="evidence" value="ECO:0007669"/>
    <property type="project" value="UniProtKB-SubCell"/>
</dbReference>
<protein>
    <recommendedName>
        <fullName evidence="5">MD-2-related lipid-recognition domain-containing protein</fullName>
    </recommendedName>
</protein>
<evidence type="ECO:0000256" key="4">
    <source>
        <dbReference type="SAM" id="SignalP"/>
    </source>
</evidence>
<name>A0A1B6K7U8_9HEMI</name>
<proteinExistence type="inferred from homology"/>
<feature type="signal peptide" evidence="4">
    <location>
        <begin position="1"/>
        <end position="19"/>
    </location>
</feature>
<dbReference type="SMART" id="SM00737">
    <property type="entry name" value="ML"/>
    <property type="match status" value="1"/>
</dbReference>
<feature type="non-terminal residue" evidence="6">
    <location>
        <position position="147"/>
    </location>
</feature>
<feature type="chain" id="PRO_5008586490" description="MD-2-related lipid-recognition domain-containing protein" evidence="4">
    <location>
        <begin position="20"/>
        <end position="147"/>
    </location>
</feature>
<dbReference type="EMBL" id="GECU01000443">
    <property type="protein sequence ID" value="JAT07264.1"/>
    <property type="molecule type" value="Transcribed_RNA"/>
</dbReference>
<dbReference type="SUPFAM" id="SSF81296">
    <property type="entry name" value="E set domains"/>
    <property type="match status" value="1"/>
</dbReference>
<gene>
    <name evidence="6" type="ORF">g.11139</name>
</gene>
<keyword evidence="4" id="KW-0732">Signal</keyword>
<dbReference type="FunFam" id="2.60.40.770:FF:000001">
    <property type="entry name" value="NPC intracellular cholesterol transporter 2"/>
    <property type="match status" value="1"/>
</dbReference>
<dbReference type="Pfam" id="PF02221">
    <property type="entry name" value="E1_DerP2_DerF2"/>
    <property type="match status" value="1"/>
</dbReference>
<evidence type="ECO:0000256" key="2">
    <source>
        <dbReference type="ARBA" id="ARBA00006370"/>
    </source>
</evidence>
<accession>A0A1B6K7U8</accession>
<reference evidence="6" key="1">
    <citation type="submission" date="2015-11" db="EMBL/GenBank/DDBJ databases">
        <title>De novo transcriptome assembly of four potential Pierce s Disease insect vectors from Arizona vineyards.</title>
        <authorList>
            <person name="Tassone E.E."/>
        </authorList>
    </citation>
    <scope>NUCLEOTIDE SEQUENCE</scope>
</reference>